<comment type="caution">
    <text evidence="2">The sequence shown here is derived from an EMBL/GenBank/DDBJ whole genome shotgun (WGS) entry which is preliminary data.</text>
</comment>
<keyword evidence="3" id="KW-1185">Reference proteome</keyword>
<keyword evidence="2" id="KW-0808">Transferase</keyword>
<dbReference type="GO" id="GO:0016747">
    <property type="term" value="F:acyltransferase activity, transferring groups other than amino-acyl groups"/>
    <property type="evidence" value="ECO:0007669"/>
    <property type="project" value="InterPro"/>
</dbReference>
<sequence length="150" mass="17436">MEWKLKSYEELSKRELHDIFKERVQVFVVEQNCPYPEVDGDDDQAEHLWLEDGGEIVAYCRLFPSGIKYKEASIGRIFVKESRRGEGHAQLLLEKALHTIIQVWGEQAIKIQAQHYLNDFYTSLGFTNISQVYLEDGIPHVDMLLNTAQH</sequence>
<evidence type="ECO:0000313" key="2">
    <source>
        <dbReference type="EMBL" id="KGP90125.1"/>
    </source>
</evidence>
<dbReference type="PROSITE" id="PS51186">
    <property type="entry name" value="GNAT"/>
    <property type="match status" value="1"/>
</dbReference>
<dbReference type="STRING" id="1385513.N780_06985"/>
<protein>
    <submittedName>
        <fullName evidence="2">GNAT family acetyltransferase</fullName>
    </submittedName>
</protein>
<dbReference type="CDD" id="cd04301">
    <property type="entry name" value="NAT_SF"/>
    <property type="match status" value="1"/>
</dbReference>
<accession>A0A0A2V8S5</accession>
<reference evidence="2 3" key="1">
    <citation type="submission" date="2013-08" db="EMBL/GenBank/DDBJ databases">
        <title>Genome of Pontibacillus chungwhensis.</title>
        <authorList>
            <person name="Wang Q."/>
            <person name="Wang G."/>
        </authorList>
    </citation>
    <scope>NUCLEOTIDE SEQUENCE [LARGE SCALE GENOMIC DNA]</scope>
    <source>
        <strain evidence="2 3">BH030062</strain>
    </source>
</reference>
<gene>
    <name evidence="2" type="ORF">N780_06985</name>
</gene>
<name>A0A0A2V8S5_9BACI</name>
<dbReference type="EMBL" id="AVBG01000016">
    <property type="protein sequence ID" value="KGP90125.1"/>
    <property type="molecule type" value="Genomic_DNA"/>
</dbReference>
<evidence type="ECO:0000313" key="3">
    <source>
        <dbReference type="Proteomes" id="UP000030153"/>
    </source>
</evidence>
<dbReference type="InterPro" id="IPR000182">
    <property type="entry name" value="GNAT_dom"/>
</dbReference>
<dbReference type="eggNOG" id="COG2153">
    <property type="taxonomic scope" value="Bacteria"/>
</dbReference>
<proteinExistence type="predicted"/>
<dbReference type="Proteomes" id="UP000030153">
    <property type="component" value="Unassembled WGS sequence"/>
</dbReference>
<dbReference type="RefSeq" id="WP_036786708.1">
    <property type="nucleotide sequence ID" value="NZ_AVBG01000016.1"/>
</dbReference>
<dbReference type="Pfam" id="PF13673">
    <property type="entry name" value="Acetyltransf_10"/>
    <property type="match status" value="1"/>
</dbReference>
<feature type="domain" description="N-acetyltransferase" evidence="1">
    <location>
        <begin position="6"/>
        <end position="148"/>
    </location>
</feature>
<dbReference type="AlphaFoldDB" id="A0A0A2V8S5"/>
<dbReference type="InterPro" id="IPR016181">
    <property type="entry name" value="Acyl_CoA_acyltransferase"/>
</dbReference>
<dbReference type="Gene3D" id="3.40.630.30">
    <property type="match status" value="1"/>
</dbReference>
<dbReference type="SUPFAM" id="SSF55729">
    <property type="entry name" value="Acyl-CoA N-acyltransferases (Nat)"/>
    <property type="match status" value="1"/>
</dbReference>
<organism evidence="2 3">
    <name type="scientific">Pontibacillus chungwhensis BH030062</name>
    <dbReference type="NCBI Taxonomy" id="1385513"/>
    <lineage>
        <taxon>Bacteria</taxon>
        <taxon>Bacillati</taxon>
        <taxon>Bacillota</taxon>
        <taxon>Bacilli</taxon>
        <taxon>Bacillales</taxon>
        <taxon>Bacillaceae</taxon>
        <taxon>Pontibacillus</taxon>
    </lineage>
</organism>
<evidence type="ECO:0000259" key="1">
    <source>
        <dbReference type="PROSITE" id="PS51186"/>
    </source>
</evidence>
<dbReference type="OrthoDB" id="9796171at2"/>